<dbReference type="RefSeq" id="WP_349804402.1">
    <property type="nucleotide sequence ID" value="NZ_JBEGDP010000007.1"/>
</dbReference>
<gene>
    <name evidence="1" type="ORF">V6R90_08615</name>
</gene>
<accession>A0ABV1NXU9</accession>
<dbReference type="EMBL" id="JBEGDP010000007">
    <property type="protein sequence ID" value="MEQ7847341.1"/>
    <property type="molecule type" value="Genomic_DNA"/>
</dbReference>
<name>A0ABV1NXU9_9ACTN</name>
<dbReference type="Proteomes" id="UP001482520">
    <property type="component" value="Unassembled WGS sequence"/>
</dbReference>
<protein>
    <submittedName>
        <fullName evidence="1">Uncharacterized protein</fullName>
    </submittedName>
</protein>
<keyword evidence="2" id="KW-1185">Reference proteome</keyword>
<organism evidence="1 2">
    <name type="scientific">Nocardioides kribbensis</name>
    <dbReference type="NCBI Taxonomy" id="305517"/>
    <lineage>
        <taxon>Bacteria</taxon>
        <taxon>Bacillati</taxon>
        <taxon>Actinomycetota</taxon>
        <taxon>Actinomycetes</taxon>
        <taxon>Propionibacteriales</taxon>
        <taxon>Nocardioidaceae</taxon>
        <taxon>Nocardioides</taxon>
    </lineage>
</organism>
<reference evidence="1 2" key="1">
    <citation type="submission" date="2024-02" db="EMBL/GenBank/DDBJ databases">
        <title>Full genome sequence of Nocardioides kribbensis.</title>
        <authorList>
            <person name="Poletto B.L."/>
            <person name="Silva G."/>
            <person name="Galante D."/>
            <person name="Campos K.R."/>
            <person name="Santos M.B.N."/>
            <person name="Sacchi C.T."/>
        </authorList>
    </citation>
    <scope>NUCLEOTIDE SEQUENCE [LARGE SCALE GENOMIC DNA]</scope>
    <source>
        <strain evidence="1 2">O4R</strain>
    </source>
</reference>
<evidence type="ECO:0000313" key="2">
    <source>
        <dbReference type="Proteomes" id="UP001482520"/>
    </source>
</evidence>
<proteinExistence type="predicted"/>
<sequence>MTQPPHPDQPHPDQPPPTYQWAVTSDPDVLHVQLPPVAVVDGDRVRDALRALFARRGFAALSDPGDLRARAANGCVLRLVDDRSAELVVTISEGVGVTRVPVPHHDPAWSARVLAAGEVTVLVTEAAIDPSGALTPERLAADVAAGGVSLARVPAGEL</sequence>
<evidence type="ECO:0000313" key="1">
    <source>
        <dbReference type="EMBL" id="MEQ7847341.1"/>
    </source>
</evidence>
<comment type="caution">
    <text evidence="1">The sequence shown here is derived from an EMBL/GenBank/DDBJ whole genome shotgun (WGS) entry which is preliminary data.</text>
</comment>